<protein>
    <submittedName>
        <fullName evidence="4">Metallo-dependent phosphatase-like protein</fullName>
    </submittedName>
</protein>
<organism evidence="4 5">
    <name type="scientific">Gymnopilus junonius</name>
    <name type="common">Spectacular rustgill mushroom</name>
    <name type="synonym">Gymnopilus spectabilis subsp. junonius</name>
    <dbReference type="NCBI Taxonomy" id="109634"/>
    <lineage>
        <taxon>Eukaryota</taxon>
        <taxon>Fungi</taxon>
        <taxon>Dikarya</taxon>
        <taxon>Basidiomycota</taxon>
        <taxon>Agaricomycotina</taxon>
        <taxon>Agaricomycetes</taxon>
        <taxon>Agaricomycetidae</taxon>
        <taxon>Agaricales</taxon>
        <taxon>Agaricineae</taxon>
        <taxon>Hymenogastraceae</taxon>
        <taxon>Gymnopilus</taxon>
    </lineage>
</organism>
<reference evidence="4" key="1">
    <citation type="submission" date="2020-11" db="EMBL/GenBank/DDBJ databases">
        <authorList>
            <consortium name="DOE Joint Genome Institute"/>
            <person name="Ahrendt S."/>
            <person name="Riley R."/>
            <person name="Andreopoulos W."/>
            <person name="LaButti K."/>
            <person name="Pangilinan J."/>
            <person name="Ruiz-duenas F.J."/>
            <person name="Barrasa J.M."/>
            <person name="Sanchez-Garcia M."/>
            <person name="Camarero S."/>
            <person name="Miyauchi S."/>
            <person name="Serrano A."/>
            <person name="Linde D."/>
            <person name="Babiker R."/>
            <person name="Drula E."/>
            <person name="Ayuso-Fernandez I."/>
            <person name="Pacheco R."/>
            <person name="Padilla G."/>
            <person name="Ferreira P."/>
            <person name="Barriuso J."/>
            <person name="Kellner H."/>
            <person name="Castanera R."/>
            <person name="Alfaro M."/>
            <person name="Ramirez L."/>
            <person name="Pisabarro A.G."/>
            <person name="Kuo A."/>
            <person name="Tritt A."/>
            <person name="Lipzen A."/>
            <person name="He G."/>
            <person name="Yan M."/>
            <person name="Ng V."/>
            <person name="Cullen D."/>
            <person name="Martin F."/>
            <person name="Rosso M.-N."/>
            <person name="Henrissat B."/>
            <person name="Hibbett D."/>
            <person name="Martinez A.T."/>
            <person name="Grigoriev I.V."/>
        </authorList>
    </citation>
    <scope>NUCLEOTIDE SEQUENCE</scope>
    <source>
        <strain evidence="4">AH 44721</strain>
    </source>
</reference>
<proteinExistence type="predicted"/>
<evidence type="ECO:0000313" key="4">
    <source>
        <dbReference type="EMBL" id="KAF8873971.1"/>
    </source>
</evidence>
<dbReference type="InterPro" id="IPR029052">
    <property type="entry name" value="Metallo-depent_PP-like"/>
</dbReference>
<dbReference type="AlphaFoldDB" id="A0A9P5NB04"/>
<evidence type="ECO:0000313" key="5">
    <source>
        <dbReference type="Proteomes" id="UP000724874"/>
    </source>
</evidence>
<accession>A0A9P5NB04</accession>
<gene>
    <name evidence="4" type="ORF">CPB84DRAFT_1690471</name>
</gene>
<keyword evidence="5" id="KW-1185">Reference proteome</keyword>
<comment type="caution">
    <text evidence="4">The sequence shown here is derived from an EMBL/GenBank/DDBJ whole genome shotgun (WGS) entry which is preliminary data.</text>
</comment>
<dbReference type="InterPro" id="IPR004843">
    <property type="entry name" value="Calcineurin-like_PHP"/>
</dbReference>
<dbReference type="PANTHER" id="PTHR10340">
    <property type="entry name" value="SPHINGOMYELIN PHOSPHODIESTERASE"/>
    <property type="match status" value="1"/>
</dbReference>
<dbReference type="OrthoDB" id="282973at2759"/>
<dbReference type="EMBL" id="JADNYJ010000224">
    <property type="protein sequence ID" value="KAF8873971.1"/>
    <property type="molecule type" value="Genomic_DNA"/>
</dbReference>
<dbReference type="PANTHER" id="PTHR10340:SF27">
    <property type="entry name" value="ACL091CP"/>
    <property type="match status" value="1"/>
</dbReference>
<keyword evidence="2" id="KW-0325">Glycoprotein</keyword>
<dbReference type="InterPro" id="IPR041805">
    <property type="entry name" value="ASMase/PPN1_MPP"/>
</dbReference>
<dbReference type="Proteomes" id="UP000724874">
    <property type="component" value="Unassembled WGS sequence"/>
</dbReference>
<evidence type="ECO:0000256" key="2">
    <source>
        <dbReference type="ARBA" id="ARBA00023180"/>
    </source>
</evidence>
<feature type="domain" description="Calcineurin-like phosphoesterase" evidence="3">
    <location>
        <begin position="273"/>
        <end position="566"/>
    </location>
</feature>
<sequence length="734" mass="79942">MLLGACLLQAKPAPNPTVPPATKSSAASTPAFFATPPASLGVPADFTAGPFFETDFLHAFFPGFGPSQTSVEPQPLVTDPVSKTVFPLDLTNPKTIPTQNVNDPVVLPPSLLTNSPTVISPFANLSTPGSIALRQNAFKEITEILNNTMKIFSSTCQQCISSLVILKSVALAAPWEVPPLLIEICHFVDFDAFGSCEAEFMANSDGQISAQLLANADVSGQDGEVRTTFLFSRSPQVLPTTTPNDLTELLSTWFAKPKPANAVAPPPSGKPNLRVVHISDFHIDPRYTVGAEANCTDFLCCRPGTTSSTGSLLLPAPRFGAYECDTPWNLANAVMHAIGPLTGTASGKNNGGEDTFTIFTGDLTSHDNDNQLSRAYVEYVESAVYSLFKAYLAGPVYAVLGNHDTWPQAFDAPHSIQPETLSNQFEWDYSHWRILICPSINSLWETEGWISADVAEVSRATYSAYSTLTPFGLKVITVNTDFWYDDNKINLLQITTNPDVSGMLRFLTDELQAAEDAGQRVWILGHVLPGWDGTSALLNGPNLLYQIIDRFSPHVIANVFMGHIHDEVRYIYYANNGTVMDSTTALTTTWVGGSVTPLSGLNSGFSMYEVDPVTFDIMEAYTWFADVNDFDTLDHQTKVGAAYHFEYSTRESYGVGFDWPQTAPLNATWWHLVTESFLQNSTLVDTWTKNQGRQSALTTNCTSTACQEAKVCYLRSGSPPIAARCARGFGSVQE</sequence>
<dbReference type="CDD" id="cd00842">
    <property type="entry name" value="MPP_ASMase"/>
    <property type="match status" value="1"/>
</dbReference>
<dbReference type="SUPFAM" id="SSF56300">
    <property type="entry name" value="Metallo-dependent phosphatases"/>
    <property type="match status" value="1"/>
</dbReference>
<dbReference type="Pfam" id="PF00149">
    <property type="entry name" value="Metallophos"/>
    <property type="match status" value="1"/>
</dbReference>
<evidence type="ECO:0000259" key="3">
    <source>
        <dbReference type="Pfam" id="PF00149"/>
    </source>
</evidence>
<name>A0A9P5NB04_GYMJU</name>
<dbReference type="GO" id="GO:0008081">
    <property type="term" value="F:phosphoric diester hydrolase activity"/>
    <property type="evidence" value="ECO:0007669"/>
    <property type="project" value="TreeGrafter"/>
</dbReference>
<keyword evidence="1" id="KW-0378">Hydrolase</keyword>
<dbReference type="Gene3D" id="3.60.21.10">
    <property type="match status" value="1"/>
</dbReference>
<evidence type="ECO:0000256" key="1">
    <source>
        <dbReference type="ARBA" id="ARBA00022801"/>
    </source>
</evidence>
<dbReference type="GO" id="GO:0005615">
    <property type="term" value="C:extracellular space"/>
    <property type="evidence" value="ECO:0007669"/>
    <property type="project" value="TreeGrafter"/>
</dbReference>